<protein>
    <submittedName>
        <fullName evidence="1">Unannotated protein</fullName>
    </submittedName>
</protein>
<accession>A0A6J6YID2</accession>
<organism evidence="1">
    <name type="scientific">freshwater metagenome</name>
    <dbReference type="NCBI Taxonomy" id="449393"/>
    <lineage>
        <taxon>unclassified sequences</taxon>
        <taxon>metagenomes</taxon>
        <taxon>ecological metagenomes</taxon>
    </lineage>
</organism>
<dbReference type="AlphaFoldDB" id="A0A6J6YID2"/>
<sequence>MANSESCRKHSALAFAESRELGVQGLTFERRGGSVEGRDRIGVFDHVAQHCFAVVAQWGRQRHDAAAMLLHQPDALSGDAGIGRDLFAGRLAIERLPQLCGALIDEAVLLANMRGHADGARCVVDRAANGLANPPCCVGAELEALGVVELLDRFHQADVAFLNQVEQAKTVTIETLGDADHQTQVALNKCLAGGCCGGDEGIELGAALHADRRRRVELLLRRAANFDAGCKCALVFDSEQSVRADLFEIAAENVVPSGVTAA</sequence>
<dbReference type="EMBL" id="CAFAAI010000256">
    <property type="protein sequence ID" value="CAB4807983.1"/>
    <property type="molecule type" value="Genomic_DNA"/>
</dbReference>
<evidence type="ECO:0000313" key="1">
    <source>
        <dbReference type="EMBL" id="CAB4807983.1"/>
    </source>
</evidence>
<proteinExistence type="predicted"/>
<name>A0A6J6YID2_9ZZZZ</name>
<gene>
    <name evidence="1" type="ORF">UFOPK2992_01388</name>
</gene>
<reference evidence="1" key="1">
    <citation type="submission" date="2020-05" db="EMBL/GenBank/DDBJ databases">
        <authorList>
            <person name="Chiriac C."/>
            <person name="Salcher M."/>
            <person name="Ghai R."/>
            <person name="Kavagutti S V."/>
        </authorList>
    </citation>
    <scope>NUCLEOTIDE SEQUENCE</scope>
</reference>